<reference evidence="6" key="1">
    <citation type="journal article" date="2020" name="mSystems">
        <title>Genome- and Community-Level Interaction Insights into Carbon Utilization and Element Cycling Functions of Hydrothermarchaeota in Hydrothermal Sediment.</title>
        <authorList>
            <person name="Zhou Z."/>
            <person name="Liu Y."/>
            <person name="Xu W."/>
            <person name="Pan J."/>
            <person name="Luo Z.H."/>
            <person name="Li M."/>
        </authorList>
    </citation>
    <scope>NUCLEOTIDE SEQUENCE [LARGE SCALE GENOMIC DNA]</scope>
    <source>
        <strain evidence="6">HyVt-443</strain>
    </source>
</reference>
<name>A0A831RQD4_9GAMM</name>
<feature type="compositionally biased region" description="Basic residues" evidence="5">
    <location>
        <begin position="316"/>
        <end position="347"/>
    </location>
</feature>
<evidence type="ECO:0000256" key="2">
    <source>
        <dbReference type="ARBA" id="ARBA00019066"/>
    </source>
</evidence>
<gene>
    <name evidence="6" type="ORF">ENI96_11615</name>
</gene>
<dbReference type="AlphaFoldDB" id="A0A831RQD4"/>
<sequence>MAGKDMEWDDWVGLQQAYWERWSEFGRRAMGLEQPPADPWRQAMEHWWSAVSPGVPEQFRGLVEKMLDQSGRAFELAREAGAGWESMLRRLEEEFRRAGTPAAGPDDAGAVGSLLGLWSLPLTLWQEFAGGMQPGEGLLPLPPALGFGREQQEHLQEQLRLYQAWQQALQAYQHFFADLGLRCVGRMEQRLRQRQEGQAPIESGRALYDEWTSVCEEVYAERVSTPEYVHLHGELVNAMMRVRRHLGEGMDRQLALLGLPTRRGLRSLQQRVQQDRRELRALRAEVDALRRDLAAGQPAQEAGSRRRATGAGGKVAVRKKAVVRKKPVVRKKATARNRAATGKRKSATGRAGGGRSGK</sequence>
<evidence type="ECO:0000256" key="3">
    <source>
        <dbReference type="ARBA" id="ARBA00022752"/>
    </source>
</evidence>
<comment type="caution">
    <text evidence="6">The sequence shown here is derived from an EMBL/GenBank/DDBJ whole genome shotgun (WGS) entry which is preliminary data.</text>
</comment>
<dbReference type="GO" id="GO:0042619">
    <property type="term" value="P:poly-hydroxybutyrate biosynthetic process"/>
    <property type="evidence" value="ECO:0007669"/>
    <property type="project" value="UniProtKB-KW"/>
</dbReference>
<evidence type="ECO:0000256" key="1">
    <source>
        <dbReference type="ARBA" id="ARBA00004683"/>
    </source>
</evidence>
<keyword evidence="4" id="KW-0175">Coiled coil</keyword>
<dbReference type="EMBL" id="DRKP01000139">
    <property type="protein sequence ID" value="HEB97064.1"/>
    <property type="molecule type" value="Genomic_DNA"/>
</dbReference>
<feature type="region of interest" description="Disordered" evidence="5">
    <location>
        <begin position="294"/>
        <end position="358"/>
    </location>
</feature>
<comment type="pathway">
    <text evidence="1">Biopolymer metabolism; poly-(R)-3-hydroxybutanoate biosynthesis.</text>
</comment>
<evidence type="ECO:0000256" key="4">
    <source>
        <dbReference type="SAM" id="Coils"/>
    </source>
</evidence>
<dbReference type="Proteomes" id="UP000886251">
    <property type="component" value="Unassembled WGS sequence"/>
</dbReference>
<proteinExistence type="predicted"/>
<dbReference type="UniPathway" id="UPA00917"/>
<accession>A0A831RQD4</accession>
<keyword evidence="3" id="KW-0583">PHB biosynthesis</keyword>
<protein>
    <recommendedName>
        <fullName evidence="2">Poly(3-hydroxyalkanoate) polymerase subunit PhaE</fullName>
    </recommendedName>
</protein>
<evidence type="ECO:0000313" key="6">
    <source>
        <dbReference type="EMBL" id="HEB97064.1"/>
    </source>
</evidence>
<feature type="coiled-coil region" evidence="4">
    <location>
        <begin position="265"/>
        <end position="292"/>
    </location>
</feature>
<dbReference type="InterPro" id="IPR010123">
    <property type="entry name" value="PHA_synth_III_E"/>
</dbReference>
<dbReference type="Pfam" id="PF09712">
    <property type="entry name" value="PHA_synth_III_E"/>
    <property type="match status" value="1"/>
</dbReference>
<evidence type="ECO:0000256" key="5">
    <source>
        <dbReference type="SAM" id="MobiDB-lite"/>
    </source>
</evidence>
<organism evidence="6">
    <name type="scientific">Sedimenticola thiotaurini</name>
    <dbReference type="NCBI Taxonomy" id="1543721"/>
    <lineage>
        <taxon>Bacteria</taxon>
        <taxon>Pseudomonadati</taxon>
        <taxon>Pseudomonadota</taxon>
        <taxon>Gammaproteobacteria</taxon>
        <taxon>Chromatiales</taxon>
        <taxon>Sedimenticolaceae</taxon>
        <taxon>Sedimenticola</taxon>
    </lineage>
</organism>